<proteinExistence type="predicted"/>
<keyword evidence="3" id="KW-1185">Reference proteome</keyword>
<accession>A0A4W5KKY9</accession>
<evidence type="ECO:0000313" key="2">
    <source>
        <dbReference type="Ensembl" id="ENSHHUP00000012244.1"/>
    </source>
</evidence>
<organism evidence="2 3">
    <name type="scientific">Hucho hucho</name>
    <name type="common">huchen</name>
    <dbReference type="NCBI Taxonomy" id="62062"/>
    <lineage>
        <taxon>Eukaryota</taxon>
        <taxon>Metazoa</taxon>
        <taxon>Chordata</taxon>
        <taxon>Craniata</taxon>
        <taxon>Vertebrata</taxon>
        <taxon>Euteleostomi</taxon>
        <taxon>Actinopterygii</taxon>
        <taxon>Neopterygii</taxon>
        <taxon>Teleostei</taxon>
        <taxon>Protacanthopterygii</taxon>
        <taxon>Salmoniformes</taxon>
        <taxon>Salmonidae</taxon>
        <taxon>Salmoninae</taxon>
        <taxon>Hucho</taxon>
    </lineage>
</organism>
<evidence type="ECO:0000256" key="1">
    <source>
        <dbReference type="SAM" id="MobiDB-lite"/>
    </source>
</evidence>
<dbReference type="Ensembl" id="ENSHHUT00000012629.1">
    <property type="protein sequence ID" value="ENSHHUP00000012244.1"/>
    <property type="gene ID" value="ENSHHUG00000007486.1"/>
</dbReference>
<feature type="region of interest" description="Disordered" evidence="1">
    <location>
        <begin position="268"/>
        <end position="352"/>
    </location>
</feature>
<feature type="compositionally biased region" description="Low complexity" evidence="1">
    <location>
        <begin position="188"/>
        <end position="200"/>
    </location>
</feature>
<feature type="compositionally biased region" description="Pro residues" evidence="1">
    <location>
        <begin position="19"/>
        <end position="50"/>
    </location>
</feature>
<protein>
    <submittedName>
        <fullName evidence="2">Uncharacterized protein</fullName>
    </submittedName>
</protein>
<dbReference type="AlphaFoldDB" id="A0A4W5KKY9"/>
<reference evidence="2" key="3">
    <citation type="submission" date="2025-09" db="UniProtKB">
        <authorList>
            <consortium name="Ensembl"/>
        </authorList>
    </citation>
    <scope>IDENTIFICATION</scope>
</reference>
<feature type="compositionally biased region" description="Pro residues" evidence="1">
    <location>
        <begin position="87"/>
        <end position="96"/>
    </location>
</feature>
<reference evidence="2" key="2">
    <citation type="submission" date="2025-08" db="UniProtKB">
        <authorList>
            <consortium name="Ensembl"/>
        </authorList>
    </citation>
    <scope>IDENTIFICATION</scope>
</reference>
<sequence length="540" mass="56206">MPQRAGVISVTPQARPAHPGAPRPTPEAPGAPRPTPDTHPGAPRPGPDAQPKPTDLPLGPPPSGPPPVRHVPSPMQPPMQPTMQPQSAPPAQPPMQAPMQAPMQPTMQPTMAAPLAQSPMQAPMQPTMQPQSAPPAQPPMQAPLLPQMAAPMLPTQAGAGLGATGAVPPQGLSSPKPPPRSRSSHVLPPETTTTENAPATQINGVNGIQREAQWKPEPFDILTSDLSASSWLNTQSLTRNSSLRSAPTLPTTTSSSFTLPSSLHSILQGCDDSSSSTLPPALTQSLLPPPPVPSRSRSQEALQRGSPNPFLSDPVPARPSSTNPFTGPLVQQGQRRSLTPDFSAQQKASRSGLNRTMSAFTQPLAPTPASLLAPTPAPFPAFSPTLTPGAPAPPPSLHRTMSLFGPSMTPLIPAPMLPLAPPLSLPLLPAPALPLSSRPPPPRPQLWVTFDDNSVLPVPAKAPPAAPAASISPPSLTQTQFSCSGFDSDPHWATGSATLTSTFLSRPPPIPSRMVPGSSQPSLPARATDNLPFPKDFTER</sequence>
<reference evidence="3" key="1">
    <citation type="submission" date="2018-06" db="EMBL/GenBank/DDBJ databases">
        <title>Genome assembly of Danube salmon.</title>
        <authorList>
            <person name="Macqueen D.J."/>
            <person name="Gundappa M.K."/>
        </authorList>
    </citation>
    <scope>NUCLEOTIDE SEQUENCE [LARGE SCALE GENOMIC DNA]</scope>
</reference>
<feature type="compositionally biased region" description="Low complexity" evidence="1">
    <location>
        <begin position="142"/>
        <end position="174"/>
    </location>
</feature>
<dbReference type="PRINTS" id="PR01217">
    <property type="entry name" value="PRICHEXTENSN"/>
</dbReference>
<feature type="region of interest" description="Disordered" evidence="1">
    <location>
        <begin position="1"/>
        <end position="211"/>
    </location>
</feature>
<feature type="compositionally biased region" description="Polar residues" evidence="1">
    <location>
        <begin position="271"/>
        <end position="284"/>
    </location>
</feature>
<dbReference type="STRING" id="62062.ENSHHUP00000012244"/>
<evidence type="ECO:0000313" key="3">
    <source>
        <dbReference type="Proteomes" id="UP000314982"/>
    </source>
</evidence>
<dbReference type="Proteomes" id="UP000314982">
    <property type="component" value="Unassembled WGS sequence"/>
</dbReference>
<feature type="compositionally biased region" description="Polar residues" evidence="1">
    <location>
        <begin position="319"/>
        <end position="352"/>
    </location>
</feature>
<feature type="compositionally biased region" description="Pro residues" evidence="1">
    <location>
        <begin position="132"/>
        <end position="141"/>
    </location>
</feature>
<feature type="compositionally biased region" description="Low complexity" evidence="1">
    <location>
        <begin position="97"/>
        <end position="131"/>
    </location>
</feature>
<feature type="region of interest" description="Disordered" evidence="1">
    <location>
        <begin position="503"/>
        <end position="540"/>
    </location>
</feature>
<feature type="compositionally biased region" description="Pro residues" evidence="1">
    <location>
        <begin position="58"/>
        <end position="80"/>
    </location>
</feature>
<name>A0A4W5KKY9_9TELE</name>